<organism evidence="4">
    <name type="scientific">viral metagenome</name>
    <dbReference type="NCBI Taxonomy" id="1070528"/>
    <lineage>
        <taxon>unclassified sequences</taxon>
        <taxon>metagenomes</taxon>
        <taxon>organismal metagenomes</taxon>
    </lineage>
</organism>
<evidence type="ECO:0000256" key="1">
    <source>
        <dbReference type="ARBA" id="ARBA00023125"/>
    </source>
</evidence>
<protein>
    <recommendedName>
        <fullName evidence="3">HTH cro/C1-type domain-containing protein</fullName>
    </recommendedName>
</protein>
<name>A0A6C0JXC7_9ZZZZ</name>
<dbReference type="Gene3D" id="1.10.260.40">
    <property type="entry name" value="lambda repressor-like DNA-binding domains"/>
    <property type="match status" value="1"/>
</dbReference>
<dbReference type="InterPro" id="IPR001387">
    <property type="entry name" value="Cro/C1-type_HTH"/>
</dbReference>
<evidence type="ECO:0000259" key="3">
    <source>
        <dbReference type="PROSITE" id="PS50943"/>
    </source>
</evidence>
<dbReference type="EMBL" id="MN740701">
    <property type="protein sequence ID" value="QHU09027.1"/>
    <property type="molecule type" value="Genomic_DNA"/>
</dbReference>
<dbReference type="SUPFAM" id="SSF47413">
    <property type="entry name" value="lambda repressor-like DNA-binding domains"/>
    <property type="match status" value="1"/>
</dbReference>
<evidence type="ECO:0000256" key="2">
    <source>
        <dbReference type="SAM" id="MobiDB-lite"/>
    </source>
</evidence>
<accession>A0A6C0JXC7</accession>
<sequence length="106" mass="11906">MNHQDWNTVVIHGKSGQTAKETKRPHFELTKEQKLNNTELDTLPKVSLSVSKTIQNGRIAKGFKTQKDLANAINVPVDIIKAYESGKAIPDNNILQKLRRVLGVKF</sequence>
<dbReference type="InterPro" id="IPR010982">
    <property type="entry name" value="Lambda_DNA-bd_dom_sf"/>
</dbReference>
<evidence type="ECO:0000313" key="4">
    <source>
        <dbReference type="EMBL" id="QHU09027.1"/>
    </source>
</evidence>
<keyword evidence="1" id="KW-0238">DNA-binding</keyword>
<reference evidence="4" key="1">
    <citation type="journal article" date="2020" name="Nature">
        <title>Giant virus diversity and host interactions through global metagenomics.</title>
        <authorList>
            <person name="Schulz F."/>
            <person name="Roux S."/>
            <person name="Paez-Espino D."/>
            <person name="Jungbluth S."/>
            <person name="Walsh D.A."/>
            <person name="Denef V.J."/>
            <person name="McMahon K.D."/>
            <person name="Konstantinidis K.T."/>
            <person name="Eloe-Fadrosh E.A."/>
            <person name="Kyrpides N.C."/>
            <person name="Woyke T."/>
        </authorList>
    </citation>
    <scope>NUCLEOTIDE SEQUENCE</scope>
    <source>
        <strain evidence="4">GVMAG-S-1064190-84</strain>
    </source>
</reference>
<dbReference type="Pfam" id="PF01381">
    <property type="entry name" value="HTH_3"/>
    <property type="match status" value="1"/>
</dbReference>
<dbReference type="PANTHER" id="PTHR10245:SF15">
    <property type="entry name" value="ENDOTHELIAL DIFFERENTIATION-RELATED FACTOR 1"/>
    <property type="match status" value="1"/>
</dbReference>
<dbReference type="AlphaFoldDB" id="A0A6C0JXC7"/>
<dbReference type="PROSITE" id="PS50943">
    <property type="entry name" value="HTH_CROC1"/>
    <property type="match status" value="1"/>
</dbReference>
<dbReference type="GO" id="GO:0005634">
    <property type="term" value="C:nucleus"/>
    <property type="evidence" value="ECO:0007669"/>
    <property type="project" value="TreeGrafter"/>
</dbReference>
<dbReference type="GO" id="GO:0003677">
    <property type="term" value="F:DNA binding"/>
    <property type="evidence" value="ECO:0007669"/>
    <property type="project" value="UniProtKB-KW"/>
</dbReference>
<proteinExistence type="predicted"/>
<dbReference type="PANTHER" id="PTHR10245">
    <property type="entry name" value="ENDOTHELIAL DIFFERENTIATION-RELATED FACTOR 1 MULTIPROTEIN BRIDGING FACTOR 1"/>
    <property type="match status" value="1"/>
</dbReference>
<feature type="region of interest" description="Disordered" evidence="2">
    <location>
        <begin position="1"/>
        <end position="22"/>
    </location>
</feature>
<feature type="domain" description="HTH cro/C1-type" evidence="3">
    <location>
        <begin position="65"/>
        <end position="106"/>
    </location>
</feature>
<dbReference type="CDD" id="cd00093">
    <property type="entry name" value="HTH_XRE"/>
    <property type="match status" value="1"/>
</dbReference>